<evidence type="ECO:0000313" key="1">
    <source>
        <dbReference type="EMBL" id="GMF48046.1"/>
    </source>
</evidence>
<keyword evidence="2" id="KW-1185">Reference proteome</keyword>
<dbReference type="Proteomes" id="UP001165121">
    <property type="component" value="Unassembled WGS sequence"/>
</dbReference>
<organism evidence="1 2">
    <name type="scientific">Phytophthora fragariaefolia</name>
    <dbReference type="NCBI Taxonomy" id="1490495"/>
    <lineage>
        <taxon>Eukaryota</taxon>
        <taxon>Sar</taxon>
        <taxon>Stramenopiles</taxon>
        <taxon>Oomycota</taxon>
        <taxon>Peronosporomycetes</taxon>
        <taxon>Peronosporales</taxon>
        <taxon>Peronosporaceae</taxon>
        <taxon>Phytophthora</taxon>
    </lineage>
</organism>
<sequence>MSTEQYAVPSRLVTLYFAKKKEGGNDKWLTSDATLDQFLKKDEEMTGIIREVIHILVEVPDAAFPMSVPVVPIGPKVELHSCDHLLAFLENDMTDKKAIVLKPHILVQETLEFRLVGREQAIDTASKCFSSIVAHAKTTACDHTQVAIPVCSGFSGLGRTRMLEKGGTILERMKLDPKYVVHAIVPYCNEFNPQSEI</sequence>
<dbReference type="AlphaFoldDB" id="A0A9W6XYL1"/>
<proteinExistence type="predicted"/>
<dbReference type="EMBL" id="BSXT01002267">
    <property type="protein sequence ID" value="GMF48046.1"/>
    <property type="molecule type" value="Genomic_DNA"/>
</dbReference>
<name>A0A9W6XYL1_9STRA</name>
<dbReference type="OrthoDB" id="19885at2759"/>
<accession>A0A9W6XYL1</accession>
<protein>
    <submittedName>
        <fullName evidence="1">Unnamed protein product</fullName>
    </submittedName>
</protein>
<comment type="caution">
    <text evidence="1">The sequence shown here is derived from an EMBL/GenBank/DDBJ whole genome shotgun (WGS) entry which is preliminary data.</text>
</comment>
<reference evidence="1" key="1">
    <citation type="submission" date="2023-04" db="EMBL/GenBank/DDBJ databases">
        <title>Phytophthora fragariaefolia NBRC 109709.</title>
        <authorList>
            <person name="Ichikawa N."/>
            <person name="Sato H."/>
            <person name="Tonouchi N."/>
        </authorList>
    </citation>
    <scope>NUCLEOTIDE SEQUENCE</scope>
    <source>
        <strain evidence="1">NBRC 109709</strain>
    </source>
</reference>
<gene>
    <name evidence="1" type="ORF">Pfra01_001838700</name>
</gene>
<evidence type="ECO:0000313" key="2">
    <source>
        <dbReference type="Proteomes" id="UP001165121"/>
    </source>
</evidence>